<sequence length="119" mass="13546">MYAMICTRRDVSFALTVTSRYSRYQGSLGEAHWKYSGQEHPQVSSQYYGCIPGAIAQAKELRSHQKTKHIVRRYHIIREIIDRGDVVICKVDTDNNIADPLTKPLGKLKPEGHTRSMGI</sequence>
<dbReference type="AlphaFoldDB" id="A0A484MBB6"/>
<dbReference type="OrthoDB" id="418757at2759"/>
<accession>A0A484MBB6</accession>
<evidence type="ECO:0000313" key="2">
    <source>
        <dbReference type="Proteomes" id="UP000595140"/>
    </source>
</evidence>
<dbReference type="EMBL" id="OOIL02002884">
    <property type="protein sequence ID" value="VFQ85206.1"/>
    <property type="molecule type" value="Genomic_DNA"/>
</dbReference>
<name>A0A484MBB6_9ASTE</name>
<dbReference type="CDD" id="cd09272">
    <property type="entry name" value="RNase_HI_RT_Ty1"/>
    <property type="match status" value="1"/>
</dbReference>
<dbReference type="Proteomes" id="UP000595140">
    <property type="component" value="Unassembled WGS sequence"/>
</dbReference>
<keyword evidence="2" id="KW-1185">Reference proteome</keyword>
<organism evidence="1 2">
    <name type="scientific">Cuscuta campestris</name>
    <dbReference type="NCBI Taxonomy" id="132261"/>
    <lineage>
        <taxon>Eukaryota</taxon>
        <taxon>Viridiplantae</taxon>
        <taxon>Streptophyta</taxon>
        <taxon>Embryophyta</taxon>
        <taxon>Tracheophyta</taxon>
        <taxon>Spermatophyta</taxon>
        <taxon>Magnoliopsida</taxon>
        <taxon>eudicotyledons</taxon>
        <taxon>Gunneridae</taxon>
        <taxon>Pentapetalae</taxon>
        <taxon>asterids</taxon>
        <taxon>lamiids</taxon>
        <taxon>Solanales</taxon>
        <taxon>Convolvulaceae</taxon>
        <taxon>Cuscuteae</taxon>
        <taxon>Cuscuta</taxon>
        <taxon>Cuscuta subgen. Grammica</taxon>
        <taxon>Cuscuta sect. Cleistogrammica</taxon>
    </lineage>
</organism>
<evidence type="ECO:0000313" key="1">
    <source>
        <dbReference type="EMBL" id="VFQ85206.1"/>
    </source>
</evidence>
<reference evidence="1 2" key="1">
    <citation type="submission" date="2018-04" db="EMBL/GenBank/DDBJ databases">
        <authorList>
            <person name="Vogel A."/>
        </authorList>
    </citation>
    <scope>NUCLEOTIDE SEQUENCE [LARGE SCALE GENOMIC DNA]</scope>
</reference>
<gene>
    <name evidence="1" type="ORF">CCAM_LOCUS26982</name>
</gene>
<proteinExistence type="predicted"/>
<protein>
    <submittedName>
        <fullName evidence="1">Uncharacterized protein</fullName>
    </submittedName>
</protein>